<reference evidence="2 3" key="1">
    <citation type="submission" date="2023-07" db="EMBL/GenBank/DDBJ databases">
        <title>Genomic Encyclopedia of Type Strains, Phase IV (KMG-IV): sequencing the most valuable type-strain genomes for metagenomic binning, comparative biology and taxonomic classification.</title>
        <authorList>
            <person name="Goeker M."/>
        </authorList>
    </citation>
    <scope>NUCLEOTIDE SEQUENCE [LARGE SCALE GENOMIC DNA]</scope>
    <source>
        <strain evidence="2 3">DSM 19154</strain>
    </source>
</reference>
<gene>
    <name evidence="2" type="ORF">J2S05_001661</name>
</gene>
<protein>
    <submittedName>
        <fullName evidence="2">Uncharacterized protein</fullName>
    </submittedName>
</protein>
<evidence type="ECO:0000256" key="1">
    <source>
        <dbReference type="SAM" id="SignalP"/>
    </source>
</evidence>
<evidence type="ECO:0000313" key="3">
    <source>
        <dbReference type="Proteomes" id="UP001225034"/>
    </source>
</evidence>
<comment type="caution">
    <text evidence="2">The sequence shown here is derived from an EMBL/GenBank/DDBJ whole genome shotgun (WGS) entry which is preliminary data.</text>
</comment>
<keyword evidence="1" id="KW-0732">Signal</keyword>
<sequence>MKKTTLMFILFIGLASFSIAGQIDNTENFHQSDKGVIVG</sequence>
<accession>A0ABT9YI33</accession>
<dbReference type="Proteomes" id="UP001225034">
    <property type="component" value="Unassembled WGS sequence"/>
</dbReference>
<proteinExistence type="predicted"/>
<feature type="chain" id="PRO_5045212084" evidence="1">
    <location>
        <begin position="21"/>
        <end position="39"/>
    </location>
</feature>
<keyword evidence="3" id="KW-1185">Reference proteome</keyword>
<feature type="signal peptide" evidence="1">
    <location>
        <begin position="1"/>
        <end position="20"/>
    </location>
</feature>
<name>A0ABT9YI33_9BACI</name>
<evidence type="ECO:0000313" key="2">
    <source>
        <dbReference type="EMBL" id="MDQ0206862.1"/>
    </source>
</evidence>
<dbReference type="EMBL" id="JAUSUA010000002">
    <property type="protein sequence ID" value="MDQ0206862.1"/>
    <property type="molecule type" value="Genomic_DNA"/>
</dbReference>
<organism evidence="2 3">
    <name type="scientific">Alkalicoccobacillus murimartini</name>
    <dbReference type="NCBI Taxonomy" id="171685"/>
    <lineage>
        <taxon>Bacteria</taxon>
        <taxon>Bacillati</taxon>
        <taxon>Bacillota</taxon>
        <taxon>Bacilli</taxon>
        <taxon>Bacillales</taxon>
        <taxon>Bacillaceae</taxon>
        <taxon>Alkalicoccobacillus</taxon>
    </lineage>
</organism>